<dbReference type="Pfam" id="PF13847">
    <property type="entry name" value="Methyltransf_31"/>
    <property type="match status" value="1"/>
</dbReference>
<evidence type="ECO:0000313" key="8">
    <source>
        <dbReference type="Proteomes" id="UP000005233"/>
    </source>
</evidence>
<gene>
    <name evidence="7" type="primary">pimT</name>
    <name evidence="7" type="ordered locus">Mtc_0459</name>
</gene>
<name>H8I485_METCZ</name>
<sequence>MIAAGDLVLLRAEGGREYLATVKDERLHTDLGLVDLKGIEGLEWGSTIASHLGKPFTVLRPRATDFFKHVKRTGAPMMPKDIGAIIAYTGLCPMDTVLDAGTGSGVLAIYLGFIAKKVISYEVNDHFVSVARKNVAQAGLSNVEVRQGDILEEVEKLEGPFDVVTLDMQDAPSAVEGIYRVLVPGGFLASYSPFFEQAMETRKAVERAGFANYSTIMVSEQELEVGKRGTRPSTRVGHTGFITIARK</sequence>
<evidence type="ECO:0000256" key="5">
    <source>
        <dbReference type="PIRSR" id="PIRSR017269-1"/>
    </source>
</evidence>
<dbReference type="RefSeq" id="WP_014405063.1">
    <property type="nucleotide sequence ID" value="NC_017034.1"/>
</dbReference>
<feature type="binding site" evidence="5">
    <location>
        <position position="167"/>
    </location>
    <ligand>
        <name>S-adenosyl-L-methionine</name>
        <dbReference type="ChEBI" id="CHEBI:59789"/>
    </ligand>
</feature>
<dbReference type="AlphaFoldDB" id="H8I485"/>
<organism evidence="7 8">
    <name type="scientific">Methanocella conradii (strain DSM 24694 / JCM 17849 / CGMCC 1.5162 / HZ254)</name>
    <dbReference type="NCBI Taxonomy" id="1041930"/>
    <lineage>
        <taxon>Archaea</taxon>
        <taxon>Methanobacteriati</taxon>
        <taxon>Methanobacteriota</taxon>
        <taxon>Stenosarchaea group</taxon>
        <taxon>Methanomicrobia</taxon>
        <taxon>Methanocellales</taxon>
        <taxon>Methanocellaceae</taxon>
        <taxon>Methanocella</taxon>
    </lineage>
</organism>
<keyword evidence="1 7" id="KW-0489">Methyltransferase</keyword>
<keyword evidence="8" id="KW-1185">Reference proteome</keyword>
<feature type="binding site" evidence="5">
    <location>
        <begin position="104"/>
        <end position="107"/>
    </location>
    <ligand>
        <name>S-adenosyl-L-methionine</name>
        <dbReference type="ChEBI" id="CHEBI:59789"/>
    </ligand>
</feature>
<evidence type="ECO:0000259" key="6">
    <source>
        <dbReference type="Pfam" id="PF13847"/>
    </source>
</evidence>
<dbReference type="GO" id="GO:0160107">
    <property type="term" value="F:tRNA (adenine(58)-N1)-methyltransferase activity"/>
    <property type="evidence" value="ECO:0007669"/>
    <property type="project" value="InterPro"/>
</dbReference>
<dbReference type="KEGG" id="mez:Mtc_0459"/>
<evidence type="ECO:0000313" key="7">
    <source>
        <dbReference type="EMBL" id="AFC99224.1"/>
    </source>
</evidence>
<dbReference type="Gene3D" id="3.10.330.20">
    <property type="match status" value="1"/>
</dbReference>
<dbReference type="PANTHER" id="PTHR12133">
    <property type="entry name" value="TRNA (ADENINE(58)-N(1))-METHYLTRANSFERASE"/>
    <property type="match status" value="1"/>
</dbReference>
<keyword evidence="3 5" id="KW-0949">S-adenosyl-L-methionine</keyword>
<dbReference type="SUPFAM" id="SSF53335">
    <property type="entry name" value="S-adenosyl-L-methionine-dependent methyltransferases"/>
    <property type="match status" value="1"/>
</dbReference>
<keyword evidence="4" id="KW-0819">tRNA processing</keyword>
<dbReference type="InterPro" id="IPR014816">
    <property type="entry name" value="tRNA_MeTrfase_Gcd14"/>
</dbReference>
<dbReference type="FunFam" id="3.10.330.20:FF:000003">
    <property type="entry name" value="tRNA (Adenine(58)-N(1))-methyltransferase, mitochondrial isoform X1"/>
    <property type="match status" value="1"/>
</dbReference>
<dbReference type="GO" id="GO:0030488">
    <property type="term" value="P:tRNA methylation"/>
    <property type="evidence" value="ECO:0007669"/>
    <property type="project" value="InterPro"/>
</dbReference>
<proteinExistence type="predicted"/>
<dbReference type="Gene3D" id="3.40.50.150">
    <property type="entry name" value="Vaccinia Virus protein VP39"/>
    <property type="match status" value="1"/>
</dbReference>
<dbReference type="OrthoDB" id="30774at2157"/>
<keyword evidence="2" id="KW-0808">Transferase</keyword>
<dbReference type="HOGENOM" id="CLU_025402_0_2_2"/>
<accession>H8I485</accession>
<dbReference type="PIRSF" id="PIRSF017269">
    <property type="entry name" value="GCD14"/>
    <property type="match status" value="1"/>
</dbReference>
<reference evidence="7 8" key="1">
    <citation type="journal article" date="2012" name="J. Bacteriol.">
        <title>Complete genome sequence of a thermophilic methanogen, Methanocella conradii HZ254, isolated from Chinese rice field soil.</title>
        <authorList>
            <person name="Lu Z."/>
            <person name="Lu Y."/>
        </authorList>
    </citation>
    <scope>NUCLEOTIDE SEQUENCE [LARGE SCALE GENOMIC DNA]</scope>
    <source>
        <strain evidence="8">DSM 24694 / JCM 17849 / CGMCC 1.5162 / HZ254</strain>
    </source>
</reference>
<evidence type="ECO:0000256" key="2">
    <source>
        <dbReference type="ARBA" id="ARBA00022679"/>
    </source>
</evidence>
<dbReference type="CDD" id="cd02440">
    <property type="entry name" value="AdoMet_MTases"/>
    <property type="match status" value="1"/>
</dbReference>
<feature type="binding site" evidence="5">
    <location>
        <position position="122"/>
    </location>
    <ligand>
        <name>S-adenosyl-L-methionine</name>
        <dbReference type="ChEBI" id="CHEBI:59789"/>
    </ligand>
</feature>
<dbReference type="InterPro" id="IPR029063">
    <property type="entry name" value="SAM-dependent_MTases_sf"/>
</dbReference>
<dbReference type="Proteomes" id="UP000005233">
    <property type="component" value="Chromosome"/>
</dbReference>
<evidence type="ECO:0000256" key="3">
    <source>
        <dbReference type="ARBA" id="ARBA00022691"/>
    </source>
</evidence>
<dbReference type="PANTHER" id="PTHR12133:SF1">
    <property type="entry name" value="TRNA (ADENINE(58)-N(1))-METHYLTRANSFERASE, MITOCHONDRIAL"/>
    <property type="match status" value="1"/>
</dbReference>
<dbReference type="eggNOG" id="arCOG00978">
    <property type="taxonomic scope" value="Archaea"/>
</dbReference>
<dbReference type="PROSITE" id="PS51620">
    <property type="entry name" value="SAM_TRM61"/>
    <property type="match status" value="1"/>
</dbReference>
<feature type="domain" description="Methyltransferase" evidence="6">
    <location>
        <begin position="96"/>
        <end position="194"/>
    </location>
</feature>
<dbReference type="STRING" id="1041930.Mtc_0459"/>
<dbReference type="EMBL" id="CP003243">
    <property type="protein sequence ID" value="AFC99224.1"/>
    <property type="molecule type" value="Genomic_DNA"/>
</dbReference>
<dbReference type="GO" id="GO:0031515">
    <property type="term" value="C:tRNA (m1A) methyltransferase complex"/>
    <property type="evidence" value="ECO:0007669"/>
    <property type="project" value="InterPro"/>
</dbReference>
<dbReference type="InterPro" id="IPR025714">
    <property type="entry name" value="Methyltranfer_dom"/>
</dbReference>
<evidence type="ECO:0000256" key="1">
    <source>
        <dbReference type="ARBA" id="ARBA00022603"/>
    </source>
</evidence>
<protein>
    <submittedName>
        <fullName evidence="7">tRNA(1-methyladenosine) methyltransferase and related methyltransferase</fullName>
    </submittedName>
</protein>
<dbReference type="GeneID" id="11970343"/>
<evidence type="ECO:0000256" key="4">
    <source>
        <dbReference type="ARBA" id="ARBA00022694"/>
    </source>
</evidence>